<comment type="caution">
    <text evidence="1">The sequence shown here is derived from an EMBL/GenBank/DDBJ whole genome shotgun (WGS) entry which is preliminary data.</text>
</comment>
<keyword evidence="2" id="KW-1185">Reference proteome</keyword>
<dbReference type="PANTHER" id="PTHR30348:SF13">
    <property type="entry name" value="UPF0759 PROTEIN YUNF"/>
    <property type="match status" value="1"/>
</dbReference>
<protein>
    <recommendedName>
        <fullName evidence="3">DUF72 domain-containing protein</fullName>
    </recommendedName>
</protein>
<dbReference type="Pfam" id="PF01904">
    <property type="entry name" value="DUF72"/>
    <property type="match status" value="1"/>
</dbReference>
<reference evidence="1" key="2">
    <citation type="journal article" date="2023" name="PLoS ONE">
        <title>Philodulcilactobacillus myokoensis gen. nov., sp. nov., a fructophilic, acidophilic, and agar-phobic lactic acid bacterium isolated from fermented vegetable extracts.</title>
        <authorList>
            <person name="Kouya T."/>
            <person name="Ishiyama Y."/>
            <person name="Ohashi S."/>
            <person name="Kumakubo R."/>
            <person name="Yamazaki T."/>
            <person name="Otaki T."/>
        </authorList>
    </citation>
    <scope>NUCLEOTIDE SEQUENCE</scope>
    <source>
        <strain evidence="1">WR16-4</strain>
    </source>
</reference>
<evidence type="ECO:0008006" key="3">
    <source>
        <dbReference type="Google" id="ProtNLM"/>
    </source>
</evidence>
<sequence>MITIGLTTWTDHPALINNENRKVKLNEYTGFLPTVEVDNPFYGVPRVTTVEKWREQVPDDFQFILKANQYMTRHDLRTTHPADPEKLFDVFKNFKAAMQPLVSNHQLKTILFQFPPFFQRNNDNIRYLREIRSAMGNLPITIEFRHPSWYNDNLKSSIIDYLKRLKMTLAIVDEPHNLNGGVPFEPVITNPSLVLFRLHGRNSKGWFQHNRNWRSQRTLYRYNDQQLHRLADVINKMRPHAKEICVIFNNNSGKDAAPNALKLKQILNLHFHHLAPSQLNLF</sequence>
<dbReference type="PANTHER" id="PTHR30348">
    <property type="entry name" value="UNCHARACTERIZED PROTEIN YECE"/>
    <property type="match status" value="1"/>
</dbReference>
<name>A0A9W6B3N4_9LACO</name>
<gene>
    <name evidence="1" type="ORF">WR164_12130</name>
</gene>
<proteinExistence type="predicted"/>
<reference evidence="1" key="1">
    <citation type="submission" date="2022-07" db="EMBL/GenBank/DDBJ databases">
        <authorList>
            <person name="Kouya T."/>
            <person name="Ishiyama Y."/>
        </authorList>
    </citation>
    <scope>NUCLEOTIDE SEQUENCE</scope>
    <source>
        <strain evidence="1">WR16-4</strain>
    </source>
</reference>
<dbReference type="EMBL" id="BRPL01000002">
    <property type="protein sequence ID" value="GLB47234.1"/>
    <property type="molecule type" value="Genomic_DNA"/>
</dbReference>
<dbReference type="AlphaFoldDB" id="A0A9W6B3N4"/>
<dbReference type="SUPFAM" id="SSF117396">
    <property type="entry name" value="TM1631-like"/>
    <property type="match status" value="1"/>
</dbReference>
<dbReference type="Proteomes" id="UP001144204">
    <property type="component" value="Unassembled WGS sequence"/>
</dbReference>
<dbReference type="InterPro" id="IPR036520">
    <property type="entry name" value="UPF0759_sf"/>
</dbReference>
<dbReference type="Gene3D" id="3.20.20.410">
    <property type="entry name" value="Protein of unknown function UPF0759"/>
    <property type="match status" value="1"/>
</dbReference>
<accession>A0A9W6B3N4</accession>
<dbReference type="InterPro" id="IPR002763">
    <property type="entry name" value="DUF72"/>
</dbReference>
<dbReference type="RefSeq" id="WP_286136693.1">
    <property type="nucleotide sequence ID" value="NZ_BRPL01000002.1"/>
</dbReference>
<evidence type="ECO:0000313" key="1">
    <source>
        <dbReference type="EMBL" id="GLB47234.1"/>
    </source>
</evidence>
<organism evidence="1 2">
    <name type="scientific">Philodulcilactobacillus myokoensis</name>
    <dbReference type="NCBI Taxonomy" id="2929573"/>
    <lineage>
        <taxon>Bacteria</taxon>
        <taxon>Bacillati</taxon>
        <taxon>Bacillota</taxon>
        <taxon>Bacilli</taxon>
        <taxon>Lactobacillales</taxon>
        <taxon>Lactobacillaceae</taxon>
        <taxon>Philodulcilactobacillus</taxon>
    </lineage>
</organism>
<evidence type="ECO:0000313" key="2">
    <source>
        <dbReference type="Proteomes" id="UP001144204"/>
    </source>
</evidence>